<proteinExistence type="predicted"/>
<evidence type="ECO:0000313" key="2">
    <source>
        <dbReference type="Proteomes" id="UP000612956"/>
    </source>
</evidence>
<organism evidence="1 2">
    <name type="scientific">Nocardia camponoti</name>
    <dbReference type="NCBI Taxonomy" id="1616106"/>
    <lineage>
        <taxon>Bacteria</taxon>
        <taxon>Bacillati</taxon>
        <taxon>Actinomycetota</taxon>
        <taxon>Actinomycetes</taxon>
        <taxon>Mycobacteriales</taxon>
        <taxon>Nocardiaceae</taxon>
        <taxon>Nocardia</taxon>
    </lineage>
</organism>
<dbReference type="Pfam" id="PF14106">
    <property type="entry name" value="DUF4279"/>
    <property type="match status" value="1"/>
</dbReference>
<evidence type="ECO:0008006" key="3">
    <source>
        <dbReference type="Google" id="ProtNLM"/>
    </source>
</evidence>
<comment type="caution">
    <text evidence="1">The sequence shown here is derived from an EMBL/GenBank/DDBJ whole genome shotgun (WGS) entry which is preliminary data.</text>
</comment>
<keyword evidence="2" id="KW-1185">Reference proteome</keyword>
<protein>
    <recommendedName>
        <fullName evidence="3">DUF4279 domain-containing protein</fullName>
    </recommendedName>
</protein>
<dbReference type="EMBL" id="BMMW01000002">
    <property type="protein sequence ID" value="GGK53401.1"/>
    <property type="molecule type" value="Genomic_DNA"/>
</dbReference>
<dbReference type="InterPro" id="IPR025459">
    <property type="entry name" value="DUF4279"/>
</dbReference>
<evidence type="ECO:0000313" key="1">
    <source>
        <dbReference type="EMBL" id="GGK53401.1"/>
    </source>
</evidence>
<sequence>MNSQSWGQTRIGLLVTGAELDPGEITAGLQLAPTVAYAPEPTREFRSGAGIWALIDGPEPDGTHIADQIARLSQQLTGHDAAINELRKRNYRVEILVTGWIENRRYLDLDLESLKQLHAFGLPVNFTVHREPSAVDLFFDEMANRG</sequence>
<dbReference type="Proteomes" id="UP000612956">
    <property type="component" value="Unassembled WGS sequence"/>
</dbReference>
<accession>A0A917QJJ9</accession>
<reference evidence="1" key="1">
    <citation type="journal article" date="2014" name="Int. J. Syst. Evol. Microbiol.">
        <title>Complete genome sequence of Corynebacterium casei LMG S-19264T (=DSM 44701T), isolated from a smear-ripened cheese.</title>
        <authorList>
            <consortium name="US DOE Joint Genome Institute (JGI-PGF)"/>
            <person name="Walter F."/>
            <person name="Albersmeier A."/>
            <person name="Kalinowski J."/>
            <person name="Ruckert C."/>
        </authorList>
    </citation>
    <scope>NUCLEOTIDE SEQUENCE</scope>
    <source>
        <strain evidence="1">CGMCC 4.7278</strain>
    </source>
</reference>
<name>A0A917QJJ9_9NOCA</name>
<gene>
    <name evidence="1" type="ORF">GCM10011591_26510</name>
</gene>
<dbReference type="AlphaFoldDB" id="A0A917QJJ9"/>
<reference evidence="1" key="2">
    <citation type="submission" date="2020-09" db="EMBL/GenBank/DDBJ databases">
        <authorList>
            <person name="Sun Q."/>
            <person name="Zhou Y."/>
        </authorList>
    </citation>
    <scope>NUCLEOTIDE SEQUENCE</scope>
    <source>
        <strain evidence="1">CGMCC 4.7278</strain>
    </source>
</reference>